<organism evidence="2">
    <name type="scientific">Camponotus floridanus</name>
    <name type="common">Florida carpenter ant</name>
    <dbReference type="NCBI Taxonomy" id="104421"/>
    <lineage>
        <taxon>Eukaryota</taxon>
        <taxon>Metazoa</taxon>
        <taxon>Ecdysozoa</taxon>
        <taxon>Arthropoda</taxon>
        <taxon>Hexapoda</taxon>
        <taxon>Insecta</taxon>
        <taxon>Pterygota</taxon>
        <taxon>Neoptera</taxon>
        <taxon>Endopterygota</taxon>
        <taxon>Hymenoptera</taxon>
        <taxon>Apocrita</taxon>
        <taxon>Aculeata</taxon>
        <taxon>Formicoidea</taxon>
        <taxon>Formicidae</taxon>
        <taxon>Formicinae</taxon>
        <taxon>Camponotus</taxon>
    </lineage>
</organism>
<reference evidence="1 2" key="1">
    <citation type="journal article" date="2010" name="Science">
        <title>Genomic comparison of the ants Camponotus floridanus and Harpegnathos saltator.</title>
        <authorList>
            <person name="Bonasio R."/>
            <person name="Zhang G."/>
            <person name="Ye C."/>
            <person name="Mutti N.S."/>
            <person name="Fang X."/>
            <person name="Qin N."/>
            <person name="Donahue G."/>
            <person name="Yang P."/>
            <person name="Li Q."/>
            <person name="Li C."/>
            <person name="Zhang P."/>
            <person name="Huang Z."/>
            <person name="Berger S.L."/>
            <person name="Reinberg D."/>
            <person name="Wang J."/>
            <person name="Liebig J."/>
        </authorList>
    </citation>
    <scope>NUCLEOTIDE SEQUENCE [LARGE SCALE GENOMIC DNA]</scope>
    <source>
        <strain evidence="2">C129</strain>
    </source>
</reference>
<feature type="non-terminal residue" evidence="1">
    <location>
        <position position="22"/>
    </location>
</feature>
<dbReference type="EMBL" id="GL444624">
    <property type="protein sequence ID" value="EFN60793.1"/>
    <property type="molecule type" value="Genomic_DNA"/>
</dbReference>
<feature type="non-terminal residue" evidence="1">
    <location>
        <position position="1"/>
    </location>
</feature>
<protein>
    <submittedName>
        <fullName evidence="1">Uncharacterized protein</fullName>
    </submittedName>
</protein>
<dbReference type="InParanoid" id="E2B0J8"/>
<name>E2B0J8_CAMFO</name>
<accession>E2B0J8</accession>
<evidence type="ECO:0000313" key="2">
    <source>
        <dbReference type="Proteomes" id="UP000000311"/>
    </source>
</evidence>
<sequence length="22" mass="2674">QSMIRRVEACIQVRSSHFEHFL</sequence>
<keyword evidence="2" id="KW-1185">Reference proteome</keyword>
<dbReference type="Proteomes" id="UP000000311">
    <property type="component" value="Unassembled WGS sequence"/>
</dbReference>
<gene>
    <name evidence="1" type="ORF">EAG_06398</name>
</gene>
<dbReference type="AlphaFoldDB" id="E2B0J8"/>
<proteinExistence type="predicted"/>
<evidence type="ECO:0000313" key="1">
    <source>
        <dbReference type="EMBL" id="EFN60793.1"/>
    </source>
</evidence>